<name>A0ACB8U6X5_9APHY</name>
<comment type="caution">
    <text evidence="1">The sequence shown here is derived from an EMBL/GenBank/DDBJ whole genome shotgun (WGS) entry which is preliminary data.</text>
</comment>
<reference evidence="1" key="1">
    <citation type="journal article" date="2021" name="Environ. Microbiol.">
        <title>Gene family expansions and transcriptome signatures uncover fungal adaptations to wood decay.</title>
        <authorList>
            <person name="Hage H."/>
            <person name="Miyauchi S."/>
            <person name="Viragh M."/>
            <person name="Drula E."/>
            <person name="Min B."/>
            <person name="Chaduli D."/>
            <person name="Navarro D."/>
            <person name="Favel A."/>
            <person name="Norest M."/>
            <person name="Lesage-Meessen L."/>
            <person name="Balint B."/>
            <person name="Merenyi Z."/>
            <person name="de Eugenio L."/>
            <person name="Morin E."/>
            <person name="Martinez A.T."/>
            <person name="Baldrian P."/>
            <person name="Stursova M."/>
            <person name="Martinez M.J."/>
            <person name="Novotny C."/>
            <person name="Magnuson J.K."/>
            <person name="Spatafora J.W."/>
            <person name="Maurice S."/>
            <person name="Pangilinan J."/>
            <person name="Andreopoulos W."/>
            <person name="LaButti K."/>
            <person name="Hundley H."/>
            <person name="Na H."/>
            <person name="Kuo A."/>
            <person name="Barry K."/>
            <person name="Lipzen A."/>
            <person name="Henrissat B."/>
            <person name="Riley R."/>
            <person name="Ahrendt S."/>
            <person name="Nagy L.G."/>
            <person name="Grigoriev I.V."/>
            <person name="Martin F."/>
            <person name="Rosso M.N."/>
        </authorList>
    </citation>
    <scope>NUCLEOTIDE SEQUENCE</scope>
    <source>
        <strain evidence="1">CBS 384.51</strain>
    </source>
</reference>
<dbReference type="Proteomes" id="UP001055072">
    <property type="component" value="Unassembled WGS sequence"/>
</dbReference>
<sequence>MRINYSHSNFATIPQSFTMVFLNIVPLVGPCFVIIWLSFILYGLVLAQVYFYFATYEDHILIKAVVVLLCLLETLQVSACIHLIYTYLIVFFANPLGMDKIIWSVLLAMYLEVIINTLAQTFYIYRIWRLYRKIPLVIYLIVLLSSATAVALACSIPYANLNDTWLAIEGSDVYRKNVIASLSLGVALDLSITLSLTSIMKHSLAFAHKRSNKNTLHKLMFYALGIGSLTTITTTVTLILFVTLKSPLTYGGMVVILSKGEPTFLNYCVDVLINRYLSTQCMRTRCWQCILSLTFGANQCHLHSTFIG</sequence>
<proteinExistence type="predicted"/>
<keyword evidence="2" id="KW-1185">Reference proteome</keyword>
<evidence type="ECO:0000313" key="2">
    <source>
        <dbReference type="Proteomes" id="UP001055072"/>
    </source>
</evidence>
<dbReference type="EMBL" id="MU274909">
    <property type="protein sequence ID" value="KAI0089960.1"/>
    <property type="molecule type" value="Genomic_DNA"/>
</dbReference>
<evidence type="ECO:0000313" key="1">
    <source>
        <dbReference type="EMBL" id="KAI0089960.1"/>
    </source>
</evidence>
<accession>A0ACB8U6X5</accession>
<gene>
    <name evidence="1" type="ORF">BDY19DRAFT_94428</name>
</gene>
<protein>
    <submittedName>
        <fullName evidence="1">Uncharacterized protein</fullName>
    </submittedName>
</protein>
<organism evidence="1 2">
    <name type="scientific">Irpex rosettiformis</name>
    <dbReference type="NCBI Taxonomy" id="378272"/>
    <lineage>
        <taxon>Eukaryota</taxon>
        <taxon>Fungi</taxon>
        <taxon>Dikarya</taxon>
        <taxon>Basidiomycota</taxon>
        <taxon>Agaricomycotina</taxon>
        <taxon>Agaricomycetes</taxon>
        <taxon>Polyporales</taxon>
        <taxon>Irpicaceae</taxon>
        <taxon>Irpex</taxon>
    </lineage>
</organism>